<comment type="caution">
    <text evidence="9">The sequence shown here is derived from an EMBL/GenBank/DDBJ whole genome shotgun (WGS) entry which is preliminary data.</text>
</comment>
<dbReference type="PANTHER" id="PTHR36838:SF1">
    <property type="entry name" value="SLR1864 PROTEIN"/>
    <property type="match status" value="1"/>
</dbReference>
<evidence type="ECO:0000256" key="5">
    <source>
        <dbReference type="ARBA" id="ARBA00022692"/>
    </source>
</evidence>
<comment type="similarity">
    <text evidence="2">Belongs to the auxin efflux carrier (TC 2.A.69) family.</text>
</comment>
<dbReference type="GO" id="GO:0005886">
    <property type="term" value="C:plasma membrane"/>
    <property type="evidence" value="ECO:0007669"/>
    <property type="project" value="UniProtKB-SubCell"/>
</dbReference>
<evidence type="ECO:0000256" key="8">
    <source>
        <dbReference type="SAM" id="Phobius"/>
    </source>
</evidence>
<comment type="subcellular location">
    <subcellularLocation>
        <location evidence="1">Cell membrane</location>
        <topology evidence="1">Multi-pass membrane protein</topology>
    </subcellularLocation>
</comment>
<dbReference type="InterPro" id="IPR004776">
    <property type="entry name" value="Mem_transp_PIN-like"/>
</dbReference>
<reference evidence="9" key="2">
    <citation type="submission" date="2021-04" db="EMBL/GenBank/DDBJ databases">
        <authorList>
            <person name="Gilroy R."/>
        </authorList>
    </citation>
    <scope>NUCLEOTIDE SEQUENCE</scope>
    <source>
        <strain evidence="9">CHK179-28034</strain>
    </source>
</reference>
<keyword evidence="3" id="KW-0813">Transport</keyword>
<feature type="transmembrane region" description="Helical" evidence="8">
    <location>
        <begin position="187"/>
        <end position="208"/>
    </location>
</feature>
<sequence>MEELIDLQLMIFSLIAIGLAVKKIGMVGAVGQKNLTDLVVNLILPCNIIESFMVDFSTDIAADFANIFVVSLLIQAGCVILGHLLFKNTTEGRRKCLRYGTICSNAGFMGNPLAEGVFGSMGLTLASVYLIPQRVMMWSEGITVFTEAPGKKALLKKVLTHPCILACMIGLFLMLTGLRPPVFANDVISAVGNCNTAISMMVIGMILADADPRTLLDKDILFYTVLRLVIIPFIVWVPCRLLHMDSLVMGVSVLLAAMPAGATTTILAAQYNGDSEFAVKLVVFSTAASLITTPLWSMVLL</sequence>
<dbReference type="InterPro" id="IPR038770">
    <property type="entry name" value="Na+/solute_symporter_sf"/>
</dbReference>
<proteinExistence type="inferred from homology"/>
<feature type="transmembrane region" description="Helical" evidence="8">
    <location>
        <begin position="249"/>
        <end position="269"/>
    </location>
</feature>
<evidence type="ECO:0000313" key="9">
    <source>
        <dbReference type="EMBL" id="HIZ39912.1"/>
    </source>
</evidence>
<evidence type="ECO:0000256" key="3">
    <source>
        <dbReference type="ARBA" id="ARBA00022448"/>
    </source>
</evidence>
<evidence type="ECO:0000256" key="6">
    <source>
        <dbReference type="ARBA" id="ARBA00022989"/>
    </source>
</evidence>
<gene>
    <name evidence="9" type="ORF">H9968_08315</name>
</gene>
<evidence type="ECO:0000256" key="4">
    <source>
        <dbReference type="ARBA" id="ARBA00022475"/>
    </source>
</evidence>
<evidence type="ECO:0000313" key="10">
    <source>
        <dbReference type="Proteomes" id="UP000824049"/>
    </source>
</evidence>
<evidence type="ECO:0000256" key="2">
    <source>
        <dbReference type="ARBA" id="ARBA00010145"/>
    </source>
</evidence>
<reference evidence="9" key="1">
    <citation type="journal article" date="2021" name="PeerJ">
        <title>Extensive microbial diversity within the chicken gut microbiome revealed by metagenomics and culture.</title>
        <authorList>
            <person name="Gilroy R."/>
            <person name="Ravi A."/>
            <person name="Getino M."/>
            <person name="Pursley I."/>
            <person name="Horton D.L."/>
            <person name="Alikhan N.F."/>
            <person name="Baker D."/>
            <person name="Gharbi K."/>
            <person name="Hall N."/>
            <person name="Watson M."/>
            <person name="Adriaenssens E.M."/>
            <person name="Foster-Nyarko E."/>
            <person name="Jarju S."/>
            <person name="Secka A."/>
            <person name="Antonio M."/>
            <person name="Oren A."/>
            <person name="Chaudhuri R.R."/>
            <person name="La Ragione R."/>
            <person name="Hildebrand F."/>
            <person name="Pallen M.J."/>
        </authorList>
    </citation>
    <scope>NUCLEOTIDE SEQUENCE</scope>
    <source>
        <strain evidence="9">CHK179-28034</strain>
    </source>
</reference>
<accession>A0A9D2ELV1</accession>
<dbReference type="Pfam" id="PF03547">
    <property type="entry name" value="Mem_trans"/>
    <property type="match status" value="2"/>
</dbReference>
<organism evidence="9 10">
    <name type="scientific">Candidatus Anaerobutyricum stercoris</name>
    <dbReference type="NCBI Taxonomy" id="2838457"/>
    <lineage>
        <taxon>Bacteria</taxon>
        <taxon>Bacillati</taxon>
        <taxon>Bacillota</taxon>
        <taxon>Clostridia</taxon>
        <taxon>Lachnospirales</taxon>
        <taxon>Lachnospiraceae</taxon>
        <taxon>Anaerobutyricum</taxon>
    </lineage>
</organism>
<keyword evidence="6 8" id="KW-1133">Transmembrane helix</keyword>
<feature type="transmembrane region" description="Helical" evidence="8">
    <location>
        <begin position="158"/>
        <end position="175"/>
    </location>
</feature>
<feature type="transmembrane region" description="Helical" evidence="8">
    <location>
        <begin position="7"/>
        <end position="30"/>
    </location>
</feature>
<dbReference type="Gene3D" id="1.20.1530.20">
    <property type="match status" value="1"/>
</dbReference>
<evidence type="ECO:0000256" key="7">
    <source>
        <dbReference type="ARBA" id="ARBA00023136"/>
    </source>
</evidence>
<dbReference type="EMBL" id="DXBR01000074">
    <property type="protein sequence ID" value="HIZ39912.1"/>
    <property type="molecule type" value="Genomic_DNA"/>
</dbReference>
<keyword evidence="5 8" id="KW-0812">Transmembrane</keyword>
<dbReference type="GO" id="GO:0055085">
    <property type="term" value="P:transmembrane transport"/>
    <property type="evidence" value="ECO:0007669"/>
    <property type="project" value="InterPro"/>
</dbReference>
<protein>
    <submittedName>
        <fullName evidence="9">AEC family transporter</fullName>
    </submittedName>
</protein>
<evidence type="ECO:0000256" key="1">
    <source>
        <dbReference type="ARBA" id="ARBA00004651"/>
    </source>
</evidence>
<dbReference type="Proteomes" id="UP000824049">
    <property type="component" value="Unassembled WGS sequence"/>
</dbReference>
<feature type="transmembrane region" description="Helical" evidence="8">
    <location>
        <begin position="220"/>
        <end position="237"/>
    </location>
</feature>
<dbReference type="PANTHER" id="PTHR36838">
    <property type="entry name" value="AUXIN EFFLUX CARRIER FAMILY PROTEIN"/>
    <property type="match status" value="1"/>
</dbReference>
<feature type="transmembrane region" description="Helical" evidence="8">
    <location>
        <begin position="281"/>
        <end position="299"/>
    </location>
</feature>
<dbReference type="AlphaFoldDB" id="A0A9D2ELV1"/>
<keyword evidence="7 8" id="KW-0472">Membrane</keyword>
<feature type="transmembrane region" description="Helical" evidence="8">
    <location>
        <begin position="64"/>
        <end position="86"/>
    </location>
</feature>
<keyword evidence="4" id="KW-1003">Cell membrane</keyword>
<name>A0A9D2ELV1_9FIRM</name>